<proteinExistence type="predicted"/>
<sequence length="76" mass="8317">MARSKASARDALKKLREQRGELDVREAQLRDETAAELGKILIECGAEMIEPADLKQLVRASMTLGIEAALQRLAPA</sequence>
<organism evidence="3 4">
    <name type="scientific">Pseudomonas saponiphila</name>
    <dbReference type="NCBI Taxonomy" id="556534"/>
    <lineage>
        <taxon>Bacteria</taxon>
        <taxon>Pseudomonadati</taxon>
        <taxon>Pseudomonadota</taxon>
        <taxon>Gammaproteobacteria</taxon>
        <taxon>Pseudomonadales</taxon>
        <taxon>Pseudomonadaceae</taxon>
        <taxon>Pseudomonas</taxon>
    </lineage>
</organism>
<dbReference type="AlphaFoldDB" id="A0A1H4ZIV8"/>
<protein>
    <recommendedName>
        <fullName evidence="2">DUF64370 domain-containing protein</fullName>
    </recommendedName>
</protein>
<evidence type="ECO:0000313" key="3">
    <source>
        <dbReference type="EMBL" id="SED29371.1"/>
    </source>
</evidence>
<dbReference type="EMBL" id="FNTJ01000003">
    <property type="protein sequence ID" value="SED29371.1"/>
    <property type="molecule type" value="Genomic_DNA"/>
</dbReference>
<evidence type="ECO:0000259" key="2">
    <source>
        <dbReference type="Pfam" id="PF20031"/>
    </source>
</evidence>
<keyword evidence="1" id="KW-0175">Coiled coil</keyword>
<dbReference type="Proteomes" id="UP000198982">
    <property type="component" value="Unassembled WGS sequence"/>
</dbReference>
<evidence type="ECO:0000256" key="1">
    <source>
        <dbReference type="SAM" id="Coils"/>
    </source>
</evidence>
<gene>
    <name evidence="3" type="ORF">SAMN05216178_6652</name>
</gene>
<name>A0A1H4ZIV8_9PSED</name>
<dbReference type="RefSeq" id="WP_037014137.1">
    <property type="nucleotide sequence ID" value="NZ_FNTJ01000003.1"/>
</dbReference>
<dbReference type="InterPro" id="IPR045496">
    <property type="entry name" value="DUF6437"/>
</dbReference>
<dbReference type="Pfam" id="PF20031">
    <property type="entry name" value="DUF6437"/>
    <property type="match status" value="1"/>
</dbReference>
<feature type="coiled-coil region" evidence="1">
    <location>
        <begin position="5"/>
        <end position="32"/>
    </location>
</feature>
<evidence type="ECO:0000313" key="4">
    <source>
        <dbReference type="Proteomes" id="UP000198982"/>
    </source>
</evidence>
<feature type="domain" description="DUF64370" evidence="2">
    <location>
        <begin position="1"/>
        <end position="76"/>
    </location>
</feature>
<reference evidence="4" key="1">
    <citation type="submission" date="2016-10" db="EMBL/GenBank/DDBJ databases">
        <authorList>
            <person name="Varghese N."/>
            <person name="Submissions S."/>
        </authorList>
    </citation>
    <scope>NUCLEOTIDE SEQUENCE [LARGE SCALE GENOMIC DNA]</scope>
    <source>
        <strain evidence="4">DSM 9751</strain>
    </source>
</reference>
<accession>A0A1H4ZIV8</accession>
<keyword evidence="4" id="KW-1185">Reference proteome</keyword>